<keyword evidence="1" id="KW-1133">Transmembrane helix</keyword>
<dbReference type="EMBL" id="PHUM01000013">
    <property type="protein sequence ID" value="PWH08192.1"/>
    <property type="molecule type" value="Genomic_DNA"/>
</dbReference>
<evidence type="ECO:0000256" key="1">
    <source>
        <dbReference type="SAM" id="Phobius"/>
    </source>
</evidence>
<dbReference type="AlphaFoldDB" id="A0A2U2RQP4"/>
<sequence>MIGPDLLGQCRSHSDSSKKFRARYCVRALFVVLAYVFAMGPAMSMPDIEIRSNDGLNMTRTRLEHDLVMTRFRSRHVSSASTNALSTSWPPCETLPQFAISLCEMA</sequence>
<keyword evidence="1" id="KW-0812">Transmembrane</keyword>
<gene>
    <name evidence="2" type="ORF">CWE05_09510</name>
</gene>
<reference evidence="2 3" key="1">
    <citation type="submission" date="2017-11" db="EMBL/GenBank/DDBJ databases">
        <title>Draft genome sequence of Bifidobacterium longum UMA026, isolated from Holstein dairy cow feces.</title>
        <authorList>
            <person name="Albert K."/>
            <person name="Sela D.A."/>
        </authorList>
    </citation>
    <scope>NUCLEOTIDE SEQUENCE [LARGE SCALE GENOMIC DNA]</scope>
    <source>
        <strain evidence="2 3">UMA026</strain>
    </source>
</reference>
<keyword evidence="1" id="KW-0472">Membrane</keyword>
<organism evidence="2 3">
    <name type="scientific">Bifidobacterium longum</name>
    <dbReference type="NCBI Taxonomy" id="216816"/>
    <lineage>
        <taxon>Bacteria</taxon>
        <taxon>Bacillati</taxon>
        <taxon>Actinomycetota</taxon>
        <taxon>Actinomycetes</taxon>
        <taxon>Bifidobacteriales</taxon>
        <taxon>Bifidobacteriaceae</taxon>
        <taxon>Bifidobacterium</taxon>
    </lineage>
</organism>
<evidence type="ECO:0000313" key="3">
    <source>
        <dbReference type="Proteomes" id="UP000245582"/>
    </source>
</evidence>
<dbReference type="Proteomes" id="UP000245582">
    <property type="component" value="Unassembled WGS sequence"/>
</dbReference>
<feature type="transmembrane region" description="Helical" evidence="1">
    <location>
        <begin position="24"/>
        <end position="43"/>
    </location>
</feature>
<protein>
    <submittedName>
        <fullName evidence="2">Uncharacterized protein</fullName>
    </submittedName>
</protein>
<comment type="caution">
    <text evidence="2">The sequence shown here is derived from an EMBL/GenBank/DDBJ whole genome shotgun (WGS) entry which is preliminary data.</text>
</comment>
<name>A0A2U2RQP4_BIFLN</name>
<accession>A0A2U2RQP4</accession>
<evidence type="ECO:0000313" key="2">
    <source>
        <dbReference type="EMBL" id="PWH08192.1"/>
    </source>
</evidence>
<proteinExistence type="predicted"/>